<evidence type="ECO:0000313" key="2">
    <source>
        <dbReference type="Proteomes" id="UP001234178"/>
    </source>
</evidence>
<name>A0ABQ9ZXT5_9CRUS</name>
<comment type="caution">
    <text evidence="1">The sequence shown here is derived from an EMBL/GenBank/DDBJ whole genome shotgun (WGS) entry which is preliminary data.</text>
</comment>
<sequence length="81" mass="9048">MLLVEDLQGTLAAEDAPSNELTYLKQMFKFIGRGKKSAVLMLDYLCLFGKCKGKAIPSIKNAGSCSRYHIRRHVKVNIPYG</sequence>
<evidence type="ECO:0000313" key="1">
    <source>
        <dbReference type="EMBL" id="KAK4017379.1"/>
    </source>
</evidence>
<dbReference type="Proteomes" id="UP001234178">
    <property type="component" value="Unassembled WGS sequence"/>
</dbReference>
<dbReference type="EMBL" id="JAOYFB010000006">
    <property type="protein sequence ID" value="KAK4017379.1"/>
    <property type="molecule type" value="Genomic_DNA"/>
</dbReference>
<proteinExistence type="predicted"/>
<reference evidence="1 2" key="1">
    <citation type="journal article" date="2023" name="Nucleic Acids Res.">
        <title>The hologenome of Daphnia magna reveals possible DNA methylation and microbiome-mediated evolution of the host genome.</title>
        <authorList>
            <person name="Chaturvedi A."/>
            <person name="Li X."/>
            <person name="Dhandapani V."/>
            <person name="Marshall H."/>
            <person name="Kissane S."/>
            <person name="Cuenca-Cambronero M."/>
            <person name="Asole G."/>
            <person name="Calvet F."/>
            <person name="Ruiz-Romero M."/>
            <person name="Marangio P."/>
            <person name="Guigo R."/>
            <person name="Rago D."/>
            <person name="Mirbahai L."/>
            <person name="Eastwood N."/>
            <person name="Colbourne J.K."/>
            <person name="Zhou J."/>
            <person name="Mallon E."/>
            <person name="Orsini L."/>
        </authorList>
    </citation>
    <scope>NUCLEOTIDE SEQUENCE [LARGE SCALE GENOMIC DNA]</scope>
    <source>
        <strain evidence="1">LRV0_1</strain>
    </source>
</reference>
<accession>A0ABQ9ZXT5</accession>
<keyword evidence="2" id="KW-1185">Reference proteome</keyword>
<gene>
    <name evidence="1" type="ORF">OUZ56_032691</name>
</gene>
<protein>
    <submittedName>
        <fullName evidence="1">Uncharacterized protein</fullName>
    </submittedName>
</protein>
<organism evidence="1 2">
    <name type="scientific">Daphnia magna</name>
    <dbReference type="NCBI Taxonomy" id="35525"/>
    <lineage>
        <taxon>Eukaryota</taxon>
        <taxon>Metazoa</taxon>
        <taxon>Ecdysozoa</taxon>
        <taxon>Arthropoda</taxon>
        <taxon>Crustacea</taxon>
        <taxon>Branchiopoda</taxon>
        <taxon>Diplostraca</taxon>
        <taxon>Cladocera</taxon>
        <taxon>Anomopoda</taxon>
        <taxon>Daphniidae</taxon>
        <taxon>Daphnia</taxon>
    </lineage>
</organism>